<dbReference type="OrthoDB" id="9683347at2759"/>
<reference evidence="7 8" key="1">
    <citation type="journal article" date="2018" name="Mol. Genet. Genomics">
        <title>The red deer Cervus elaphus genome CerEla1.0: sequencing, annotating, genes, and chromosomes.</title>
        <authorList>
            <person name="Bana N.A."/>
            <person name="Nyiri A."/>
            <person name="Nagy J."/>
            <person name="Frank K."/>
            <person name="Nagy T."/>
            <person name="Steger V."/>
            <person name="Schiller M."/>
            <person name="Lakatos P."/>
            <person name="Sugar L."/>
            <person name="Horn P."/>
            <person name="Barta E."/>
            <person name="Orosz L."/>
        </authorList>
    </citation>
    <scope>NUCLEOTIDE SEQUENCE [LARGE SCALE GENOMIC DNA]</scope>
    <source>
        <strain evidence="7">Hungarian</strain>
    </source>
</reference>
<name>A0A212CI02_CEREH</name>
<evidence type="ECO:0000256" key="1">
    <source>
        <dbReference type="ARBA" id="ARBA00004586"/>
    </source>
</evidence>
<dbReference type="AlphaFoldDB" id="A0A212CI02"/>
<dbReference type="EMBL" id="MKHE01000020">
    <property type="protein sequence ID" value="OWK05570.1"/>
    <property type="molecule type" value="Genomic_DNA"/>
</dbReference>
<keyword evidence="5" id="KW-0503">Monooxygenase</keyword>
<dbReference type="SUPFAM" id="SSF48264">
    <property type="entry name" value="Cytochrome P450"/>
    <property type="match status" value="1"/>
</dbReference>
<protein>
    <submittedName>
        <fullName evidence="7">CYP4A22</fullName>
    </submittedName>
</protein>
<evidence type="ECO:0000256" key="4">
    <source>
        <dbReference type="ARBA" id="ARBA00023002"/>
    </source>
</evidence>
<comment type="subcellular location">
    <subcellularLocation>
        <location evidence="1">Endoplasmic reticulum membrane</location>
    </subcellularLocation>
</comment>
<dbReference type="InterPro" id="IPR036396">
    <property type="entry name" value="Cyt_P450_sf"/>
</dbReference>
<accession>A0A212CI02</accession>
<comment type="caution">
    <text evidence="7">The sequence shown here is derived from an EMBL/GenBank/DDBJ whole genome shotgun (WGS) entry which is preliminary data.</text>
</comment>
<keyword evidence="8" id="KW-1185">Reference proteome</keyword>
<gene>
    <name evidence="7" type="ORF">Celaphus_00002573</name>
</gene>
<evidence type="ECO:0000313" key="7">
    <source>
        <dbReference type="EMBL" id="OWK05570.1"/>
    </source>
</evidence>
<comment type="similarity">
    <text evidence="2">Belongs to the cytochrome P450 family.</text>
</comment>
<organism evidence="7 8">
    <name type="scientific">Cervus elaphus hippelaphus</name>
    <name type="common">European red deer</name>
    <dbReference type="NCBI Taxonomy" id="46360"/>
    <lineage>
        <taxon>Eukaryota</taxon>
        <taxon>Metazoa</taxon>
        <taxon>Chordata</taxon>
        <taxon>Craniata</taxon>
        <taxon>Vertebrata</taxon>
        <taxon>Euteleostomi</taxon>
        <taxon>Mammalia</taxon>
        <taxon>Eutheria</taxon>
        <taxon>Laurasiatheria</taxon>
        <taxon>Artiodactyla</taxon>
        <taxon>Ruminantia</taxon>
        <taxon>Pecora</taxon>
        <taxon>Cervidae</taxon>
        <taxon>Cervinae</taxon>
        <taxon>Cervus</taxon>
    </lineage>
</organism>
<keyword evidence="4" id="KW-0560">Oxidoreductase</keyword>
<dbReference type="PANTHER" id="PTHR24291">
    <property type="entry name" value="CYTOCHROME P450 FAMILY 4"/>
    <property type="match status" value="1"/>
</dbReference>
<keyword evidence="3" id="KW-0256">Endoplasmic reticulum</keyword>
<dbReference type="GO" id="GO:0005789">
    <property type="term" value="C:endoplasmic reticulum membrane"/>
    <property type="evidence" value="ECO:0007669"/>
    <property type="project" value="UniProtKB-SubCell"/>
</dbReference>
<dbReference type="InterPro" id="IPR001128">
    <property type="entry name" value="Cyt_P450"/>
</dbReference>
<dbReference type="PANTHER" id="PTHR24291:SF39">
    <property type="entry name" value="CYTOCHROME P450 4A11-RELATED"/>
    <property type="match status" value="1"/>
</dbReference>
<proteinExistence type="inferred from homology"/>
<dbReference type="GO" id="GO:0005506">
    <property type="term" value="F:iron ion binding"/>
    <property type="evidence" value="ECO:0007669"/>
    <property type="project" value="InterPro"/>
</dbReference>
<sequence length="85" mass="9958">MLTPAFHNDILKPYMGLMANSVQRMLDKWEELISQDSHVEIFRHVSLMTLDTTMKCTFSLQDSIKTDRNSQSYFQAIRDLNSLIF</sequence>
<evidence type="ECO:0000256" key="6">
    <source>
        <dbReference type="ARBA" id="ARBA00023136"/>
    </source>
</evidence>
<dbReference type="InterPro" id="IPR050196">
    <property type="entry name" value="Cytochrome_P450_Monoox"/>
</dbReference>
<dbReference type="Gene3D" id="1.10.630.10">
    <property type="entry name" value="Cytochrome P450"/>
    <property type="match status" value="1"/>
</dbReference>
<dbReference type="GO" id="GO:0016712">
    <property type="term" value="F:oxidoreductase activity, acting on paired donors, with incorporation or reduction of molecular oxygen, reduced flavin or flavoprotein as one donor, and incorporation of one atom of oxygen"/>
    <property type="evidence" value="ECO:0007669"/>
    <property type="project" value="UniProtKB-ARBA"/>
</dbReference>
<dbReference type="Proteomes" id="UP000242450">
    <property type="component" value="Chromosome 20"/>
</dbReference>
<keyword evidence="6" id="KW-0472">Membrane</keyword>
<evidence type="ECO:0000313" key="8">
    <source>
        <dbReference type="Proteomes" id="UP000242450"/>
    </source>
</evidence>
<evidence type="ECO:0000256" key="2">
    <source>
        <dbReference type="ARBA" id="ARBA00010617"/>
    </source>
</evidence>
<dbReference type="GO" id="GO:0020037">
    <property type="term" value="F:heme binding"/>
    <property type="evidence" value="ECO:0007669"/>
    <property type="project" value="InterPro"/>
</dbReference>
<dbReference type="GO" id="GO:0006629">
    <property type="term" value="P:lipid metabolic process"/>
    <property type="evidence" value="ECO:0007669"/>
    <property type="project" value="UniProtKB-ARBA"/>
</dbReference>
<evidence type="ECO:0000256" key="3">
    <source>
        <dbReference type="ARBA" id="ARBA00022824"/>
    </source>
</evidence>
<dbReference type="Pfam" id="PF00067">
    <property type="entry name" value="p450"/>
    <property type="match status" value="1"/>
</dbReference>
<evidence type="ECO:0000256" key="5">
    <source>
        <dbReference type="ARBA" id="ARBA00023033"/>
    </source>
</evidence>